<dbReference type="InterPro" id="IPR036873">
    <property type="entry name" value="Rhodanese-like_dom_sf"/>
</dbReference>
<gene>
    <name evidence="2" type="ORF">J2W49_000250</name>
</gene>
<dbReference type="SUPFAM" id="SSF52821">
    <property type="entry name" value="Rhodanese/Cell cycle control phosphatase"/>
    <property type="match status" value="1"/>
</dbReference>
<sequence length="116" mass="13093">MNAIQPAQLAQWLEHAKAHDPQGPLPVVLDVREPWEFQTASVTPDGFELIQMPMRSVPARYMELDRTRPIACLCHHGARSGQVVRFLMEQGFTEVVNVHGGIHAWSHEKDPSVPTY</sequence>
<dbReference type="PANTHER" id="PTHR43629:SF2">
    <property type="entry name" value="RHODANESE-LIKE_PPIC DOMAIN-CONTAINING PROTEIN 12, CHLOROPLASTIC"/>
    <property type="match status" value="1"/>
</dbReference>
<keyword evidence="3" id="KW-1185">Reference proteome</keyword>
<evidence type="ECO:0000259" key="1">
    <source>
        <dbReference type="PROSITE" id="PS50206"/>
    </source>
</evidence>
<organism evidence="2 3">
    <name type="scientific">Hydrogenophaga palleronii</name>
    <dbReference type="NCBI Taxonomy" id="65655"/>
    <lineage>
        <taxon>Bacteria</taxon>
        <taxon>Pseudomonadati</taxon>
        <taxon>Pseudomonadota</taxon>
        <taxon>Betaproteobacteria</taxon>
        <taxon>Burkholderiales</taxon>
        <taxon>Comamonadaceae</taxon>
        <taxon>Hydrogenophaga</taxon>
    </lineage>
</organism>
<dbReference type="PANTHER" id="PTHR43629">
    <property type="entry name" value="PEPTIDYL-PROLYL CIS-TRANS ISOMERASE"/>
    <property type="match status" value="1"/>
</dbReference>
<feature type="domain" description="Rhodanese" evidence="1">
    <location>
        <begin position="22"/>
        <end position="114"/>
    </location>
</feature>
<protein>
    <submittedName>
        <fullName evidence="2">Rhodanese-related sulfurtransferase</fullName>
    </submittedName>
</protein>
<reference evidence="2 3" key="1">
    <citation type="submission" date="2023-07" db="EMBL/GenBank/DDBJ databases">
        <title>Sorghum-associated microbial communities from plants grown in Nebraska, USA.</title>
        <authorList>
            <person name="Schachtman D."/>
        </authorList>
    </citation>
    <scope>NUCLEOTIDE SEQUENCE [LARGE SCALE GENOMIC DNA]</scope>
    <source>
        <strain evidence="2 3">4249</strain>
    </source>
</reference>
<dbReference type="RefSeq" id="WP_310310729.1">
    <property type="nucleotide sequence ID" value="NZ_JAVDWU010000001.1"/>
</dbReference>
<proteinExistence type="predicted"/>
<dbReference type="EMBL" id="JAVDWU010000001">
    <property type="protein sequence ID" value="MDR7148322.1"/>
    <property type="molecule type" value="Genomic_DNA"/>
</dbReference>
<dbReference type="InterPro" id="IPR001763">
    <property type="entry name" value="Rhodanese-like_dom"/>
</dbReference>
<evidence type="ECO:0000313" key="3">
    <source>
        <dbReference type="Proteomes" id="UP001265700"/>
    </source>
</evidence>
<dbReference type="Proteomes" id="UP001265700">
    <property type="component" value="Unassembled WGS sequence"/>
</dbReference>
<dbReference type="SMART" id="SM00450">
    <property type="entry name" value="RHOD"/>
    <property type="match status" value="1"/>
</dbReference>
<name>A0ABU1WH40_9BURK</name>
<comment type="caution">
    <text evidence="2">The sequence shown here is derived from an EMBL/GenBank/DDBJ whole genome shotgun (WGS) entry which is preliminary data.</text>
</comment>
<evidence type="ECO:0000313" key="2">
    <source>
        <dbReference type="EMBL" id="MDR7148322.1"/>
    </source>
</evidence>
<dbReference type="Gene3D" id="3.40.250.10">
    <property type="entry name" value="Rhodanese-like domain"/>
    <property type="match status" value="1"/>
</dbReference>
<dbReference type="PROSITE" id="PS50206">
    <property type="entry name" value="RHODANESE_3"/>
    <property type="match status" value="1"/>
</dbReference>
<accession>A0ABU1WH40</accession>
<dbReference type="InterPro" id="IPR052204">
    <property type="entry name" value="PpiC/parvulin_rotamase"/>
</dbReference>
<dbReference type="Pfam" id="PF00581">
    <property type="entry name" value="Rhodanese"/>
    <property type="match status" value="1"/>
</dbReference>